<name>A0A2H0RIX2_9BACT</name>
<dbReference type="NCBIfam" id="TIGR01550">
    <property type="entry name" value="DOC_P1"/>
    <property type="match status" value="1"/>
</dbReference>
<feature type="domain" description="Fido" evidence="1">
    <location>
        <begin position="1"/>
        <end position="113"/>
    </location>
</feature>
<dbReference type="InterPro" id="IPR053737">
    <property type="entry name" value="Type_II_TA_Toxin"/>
</dbReference>
<protein>
    <submittedName>
        <fullName evidence="2">Type II toxin-antitoxin system death-on-curing family toxin</fullName>
    </submittedName>
</protein>
<evidence type="ECO:0000313" key="3">
    <source>
        <dbReference type="Proteomes" id="UP000230431"/>
    </source>
</evidence>
<organism evidence="2 3">
    <name type="scientific">Candidatus Vogelbacteria bacterium CG10_big_fil_rev_8_21_14_0_10_49_38</name>
    <dbReference type="NCBI Taxonomy" id="1975043"/>
    <lineage>
        <taxon>Bacteria</taxon>
        <taxon>Candidatus Vogeliibacteriota</taxon>
    </lineage>
</organism>
<dbReference type="GO" id="GO:0016301">
    <property type="term" value="F:kinase activity"/>
    <property type="evidence" value="ECO:0007669"/>
    <property type="project" value="InterPro"/>
</dbReference>
<dbReference type="Proteomes" id="UP000230431">
    <property type="component" value="Unassembled WGS sequence"/>
</dbReference>
<gene>
    <name evidence="2" type="ORF">COV08_00320</name>
</gene>
<dbReference type="PANTHER" id="PTHR39426">
    <property type="entry name" value="HOMOLOGY TO DEATH-ON-CURING PROTEIN OF PHAGE P1"/>
    <property type="match status" value="1"/>
</dbReference>
<dbReference type="Pfam" id="PF02661">
    <property type="entry name" value="Fic"/>
    <property type="match status" value="1"/>
</dbReference>
<dbReference type="InterPro" id="IPR036597">
    <property type="entry name" value="Fido-like_dom_sf"/>
</dbReference>
<accession>A0A2H0RIX2</accession>
<proteinExistence type="predicted"/>
<dbReference type="AlphaFoldDB" id="A0A2H0RIX2"/>
<evidence type="ECO:0000259" key="1">
    <source>
        <dbReference type="PROSITE" id="PS51459"/>
    </source>
</evidence>
<dbReference type="InterPro" id="IPR006440">
    <property type="entry name" value="Doc"/>
</dbReference>
<dbReference type="InterPro" id="IPR003812">
    <property type="entry name" value="Fido"/>
</dbReference>
<dbReference type="Gene3D" id="1.20.120.1870">
    <property type="entry name" value="Fic/DOC protein, Fido domain"/>
    <property type="match status" value="1"/>
</dbReference>
<evidence type="ECO:0000313" key="2">
    <source>
        <dbReference type="EMBL" id="PIR46366.1"/>
    </source>
</evidence>
<dbReference type="SUPFAM" id="SSF140931">
    <property type="entry name" value="Fic-like"/>
    <property type="match status" value="1"/>
</dbReference>
<comment type="caution">
    <text evidence="2">The sequence shown here is derived from an EMBL/GenBank/DDBJ whole genome shotgun (WGS) entry which is preliminary data.</text>
</comment>
<dbReference type="PANTHER" id="PTHR39426:SF1">
    <property type="entry name" value="HOMOLOGY TO DEATH-ON-CURING PROTEIN OF PHAGE P1"/>
    <property type="match status" value="1"/>
</dbReference>
<dbReference type="PROSITE" id="PS51459">
    <property type="entry name" value="FIDO"/>
    <property type="match status" value="1"/>
</dbReference>
<reference evidence="2 3" key="1">
    <citation type="submission" date="2017-09" db="EMBL/GenBank/DDBJ databases">
        <title>Depth-based differentiation of microbial function through sediment-hosted aquifers and enrichment of novel symbionts in the deep terrestrial subsurface.</title>
        <authorList>
            <person name="Probst A.J."/>
            <person name="Ladd B."/>
            <person name="Jarett J.K."/>
            <person name="Geller-Mcgrath D.E."/>
            <person name="Sieber C.M."/>
            <person name="Emerson J.B."/>
            <person name="Anantharaman K."/>
            <person name="Thomas B.C."/>
            <person name="Malmstrom R."/>
            <person name="Stieglmeier M."/>
            <person name="Klingl A."/>
            <person name="Woyke T."/>
            <person name="Ryan C.M."/>
            <person name="Banfield J.F."/>
        </authorList>
    </citation>
    <scope>NUCLEOTIDE SEQUENCE [LARGE SCALE GENOMIC DNA]</scope>
    <source>
        <strain evidence="2">CG10_big_fil_rev_8_21_14_0_10_49_38</strain>
    </source>
</reference>
<dbReference type="EMBL" id="PCYK01000003">
    <property type="protein sequence ID" value="PIR46366.1"/>
    <property type="molecule type" value="Genomic_DNA"/>
</dbReference>
<sequence>MEYGEPIPPFDTRYPDKLESCLQTPFQTFRRKSLYQTFESKAAILFYLMIKNHPFQNGNKRVAVITLYYFLSANDCDLRVSNLKLYGFAKEVALIKAEDKDAVISKIREFIILYSKKGI</sequence>